<gene>
    <name evidence="3" type="primary">fliK</name>
</gene>
<feature type="compositionally biased region" description="Polar residues" evidence="1">
    <location>
        <begin position="263"/>
        <end position="285"/>
    </location>
</feature>
<sequence>MQKISTKDISVSASGIDGTTAAETKDAGSFKKILKKCSTKKTASAIQQTMKEQQLDKKQKALLEEGTDGRAPKNSSDNKQVDADAKATVAVSAKKDEDEGEKNKSVVGEQTLLTATMQETLPVQPVLSAGTGEKVGQSAASTDSKSDKQDKCTITAATNEKAIQVSSTQTEIADETQPETAGIQDDAKSSAENQPMAQVAGTADGKKNPEAAAGTKVTGTSDNEKQKLRVGSDGQNAEKPKAAGKITANEVLKAVKTDEVTAETGQKTQENIPNETKADATTPQNEQKEPANIPVDEINGAEKNLNAKNYKNLSTENLDNTSTKALKFGVSDNTQNPAIELQNEGANAAEKNSVKYDDELAADITQNSGGVSDNTVEKTSTKGPTVVKQIVVGQLTAVETQNPLVVDLRPSGQTSASVTTSTAAENGNLLSAEQTSEIARPIVQDLKTMTNGANKSLTLQLLPENLGKVRVSLSVTEQQVRLEFKVQSEHTKQLLESISTKLEQVLKNQDTGNGTVGAKENTTQVNNFDSLQLDLLNQQSSQRQFEQRTFKRHAKGSLYQEKLEAQKIKKETKEEKSKSTISILA</sequence>
<feature type="domain" description="Flagellar hook-length control protein-like C-terminal" evidence="2">
    <location>
        <begin position="446"/>
        <end position="521"/>
    </location>
</feature>
<keyword evidence="3" id="KW-0282">Flagellum</keyword>
<keyword evidence="3" id="KW-0966">Cell projection</keyword>
<feature type="region of interest" description="Disordered" evidence="1">
    <location>
        <begin position="46"/>
        <end position="109"/>
    </location>
</feature>
<evidence type="ECO:0000259" key="2">
    <source>
        <dbReference type="Pfam" id="PF02120"/>
    </source>
</evidence>
<dbReference type="CDD" id="cd17470">
    <property type="entry name" value="T3SS_Flik_C"/>
    <property type="match status" value="1"/>
</dbReference>
<accession>A0A0A7REY5</accession>
<evidence type="ECO:0000313" key="3">
    <source>
        <dbReference type="EMBL" id="AJA33766.1"/>
    </source>
</evidence>
<feature type="compositionally biased region" description="Basic and acidic residues" evidence="1">
    <location>
        <begin position="93"/>
        <end position="104"/>
    </location>
</feature>
<dbReference type="Gene3D" id="3.30.750.140">
    <property type="match status" value="1"/>
</dbReference>
<dbReference type="InterPro" id="IPR021136">
    <property type="entry name" value="Flagellar_hook_control-like_C"/>
</dbReference>
<keyword evidence="3" id="KW-0969">Cilium</keyword>
<protein>
    <submittedName>
        <fullName evidence="3">Flagellar hook-length control protein FliK</fullName>
    </submittedName>
</protein>
<dbReference type="Pfam" id="PF02120">
    <property type="entry name" value="Flg_hook"/>
    <property type="match status" value="1"/>
</dbReference>
<reference evidence="3" key="1">
    <citation type="journal article" date="2014" name="Appl. Environ. Microbiol.">
        <title>Detection and genomic characterization of motility in Lactobacillus curvatus: confirmation of motility in a species outside the Lactobacillus salivarius clade.</title>
        <authorList>
            <person name="Cousin F.J."/>
            <person name="Lynch S.M."/>
            <person name="Harris H.M."/>
            <person name="McCann A."/>
            <person name="Lynch D.B."/>
            <person name="Neville B.A."/>
            <person name="Irisawa T."/>
            <person name="Okada S."/>
            <person name="Endo A."/>
            <person name="O'Toole P.W."/>
        </authorList>
    </citation>
    <scope>NUCLEOTIDE SEQUENCE</scope>
    <source>
        <strain evidence="3">DSM 21051</strain>
    </source>
</reference>
<feature type="compositionally biased region" description="Basic and acidic residues" evidence="1">
    <location>
        <begin position="53"/>
        <end position="71"/>
    </location>
</feature>
<evidence type="ECO:0000256" key="1">
    <source>
        <dbReference type="SAM" id="MobiDB-lite"/>
    </source>
</evidence>
<feature type="region of interest" description="Disordered" evidence="1">
    <location>
        <begin position="1"/>
        <end position="27"/>
    </location>
</feature>
<feature type="region of interest" description="Disordered" evidence="1">
    <location>
        <begin position="126"/>
        <end position="297"/>
    </location>
</feature>
<dbReference type="InterPro" id="IPR038610">
    <property type="entry name" value="FliK-like_C_sf"/>
</dbReference>
<dbReference type="AlphaFoldDB" id="A0A0A7REY5"/>
<dbReference type="EMBL" id="KM886860">
    <property type="protein sequence ID" value="AJA33766.1"/>
    <property type="molecule type" value="Genomic_DNA"/>
</dbReference>
<proteinExistence type="predicted"/>
<organism evidence="3">
    <name type="scientific">Liquorilactobacillus aquaticus</name>
    <dbReference type="NCBI Taxonomy" id="392566"/>
    <lineage>
        <taxon>Bacteria</taxon>
        <taxon>Bacillati</taxon>
        <taxon>Bacillota</taxon>
        <taxon>Bacilli</taxon>
        <taxon>Lactobacillales</taxon>
        <taxon>Lactobacillaceae</taxon>
        <taxon>Liquorilactobacillus</taxon>
    </lineage>
</organism>
<name>A0A0A7REY5_9LACO</name>